<evidence type="ECO:0000313" key="2">
    <source>
        <dbReference type="Proteomes" id="UP000605986"/>
    </source>
</evidence>
<dbReference type="SUPFAM" id="SSF56219">
    <property type="entry name" value="DNase I-like"/>
    <property type="match status" value="1"/>
</dbReference>
<organism evidence="1 2">
    <name type="scientific">Fusarium austroafricanum</name>
    <dbReference type="NCBI Taxonomy" id="2364996"/>
    <lineage>
        <taxon>Eukaryota</taxon>
        <taxon>Fungi</taxon>
        <taxon>Dikarya</taxon>
        <taxon>Ascomycota</taxon>
        <taxon>Pezizomycotina</taxon>
        <taxon>Sordariomycetes</taxon>
        <taxon>Hypocreomycetidae</taxon>
        <taxon>Hypocreales</taxon>
        <taxon>Nectriaceae</taxon>
        <taxon>Fusarium</taxon>
        <taxon>Fusarium concolor species complex</taxon>
    </lineage>
</organism>
<dbReference type="OrthoDB" id="5145195at2759"/>
<dbReference type="Proteomes" id="UP000605986">
    <property type="component" value="Unassembled WGS sequence"/>
</dbReference>
<reference evidence="1" key="1">
    <citation type="submission" date="2020-01" db="EMBL/GenBank/DDBJ databases">
        <title>Identification and distribution of gene clusters putatively required for synthesis of sphingolipid metabolism inhibitors in phylogenetically diverse species of the filamentous fungus Fusarium.</title>
        <authorList>
            <person name="Kim H.-S."/>
            <person name="Busman M."/>
            <person name="Brown D.W."/>
            <person name="Divon H."/>
            <person name="Uhlig S."/>
            <person name="Proctor R.H."/>
        </authorList>
    </citation>
    <scope>NUCLEOTIDE SEQUENCE</scope>
    <source>
        <strain evidence="1">NRRL 53441</strain>
    </source>
</reference>
<protein>
    <recommendedName>
        <fullName evidence="3">Endonuclease/exonuclease/phosphatase domain-containing protein</fullName>
    </recommendedName>
</protein>
<keyword evidence="2" id="KW-1185">Reference proteome</keyword>
<feature type="non-terminal residue" evidence="1">
    <location>
        <position position="226"/>
    </location>
</feature>
<accession>A0A8H4JTL1</accession>
<sequence length="226" mass="26207">CTACSADSLKSNENMSGPKLSRAWLSNKARVSHHKNSRTFVLPAQLYQEHLRASWWPQPLMLAMKQKKNPNSPDQAHRGSVESFSSIALMTRNRYSQRRKNDRKPLRIFQANVGKIPPAHDCALALADSERYDIVLVQEPWTAHTETRSLTKTHPAYDTFTPVDMWNSNDTRPRVMTYVRRDPRLVADQIRPFQTRDILWLAINDMTIVNFYRQNDEMDALNTLLQ</sequence>
<evidence type="ECO:0000313" key="1">
    <source>
        <dbReference type="EMBL" id="KAF4436598.1"/>
    </source>
</evidence>
<dbReference type="AlphaFoldDB" id="A0A8H4JTL1"/>
<proteinExistence type="predicted"/>
<dbReference type="EMBL" id="JAADJG010000790">
    <property type="protein sequence ID" value="KAF4436598.1"/>
    <property type="molecule type" value="Genomic_DNA"/>
</dbReference>
<name>A0A8H4JTL1_9HYPO</name>
<dbReference type="Gene3D" id="3.60.10.10">
    <property type="entry name" value="Endonuclease/exonuclease/phosphatase"/>
    <property type="match status" value="1"/>
</dbReference>
<feature type="non-terminal residue" evidence="1">
    <location>
        <position position="1"/>
    </location>
</feature>
<comment type="caution">
    <text evidence="1">The sequence shown here is derived from an EMBL/GenBank/DDBJ whole genome shotgun (WGS) entry which is preliminary data.</text>
</comment>
<gene>
    <name evidence="1" type="ORF">F53441_13190</name>
</gene>
<dbReference type="InterPro" id="IPR036691">
    <property type="entry name" value="Endo/exonu/phosph_ase_sf"/>
</dbReference>
<evidence type="ECO:0008006" key="3">
    <source>
        <dbReference type="Google" id="ProtNLM"/>
    </source>
</evidence>